<dbReference type="InterPro" id="IPR001024">
    <property type="entry name" value="PLAT/LH2_dom"/>
</dbReference>
<dbReference type="InterPro" id="IPR042060">
    <property type="entry name" value="PLAT_polycystin1"/>
</dbReference>
<feature type="transmembrane region" description="Helical" evidence="12">
    <location>
        <begin position="618"/>
        <end position="638"/>
    </location>
</feature>
<evidence type="ECO:0000259" key="15">
    <source>
        <dbReference type="PROSITE" id="PS50221"/>
    </source>
</evidence>
<dbReference type="SMART" id="SM00308">
    <property type="entry name" value="LH2"/>
    <property type="match status" value="1"/>
</dbReference>
<name>A0A8C0XG99_CASCN</name>
<dbReference type="Pfam" id="PF01477">
    <property type="entry name" value="PLAT"/>
    <property type="match status" value="1"/>
</dbReference>
<dbReference type="InterPro" id="IPR036392">
    <property type="entry name" value="PLAT/LH2_dom_sf"/>
</dbReference>
<feature type="chain" id="PRO_5034198023" description="Polycystic kidney disease protein 1-like 3" evidence="13">
    <location>
        <begin position="21"/>
        <end position="1565"/>
    </location>
</feature>
<dbReference type="PROSITE" id="PS50095">
    <property type="entry name" value="PLAT"/>
    <property type="match status" value="1"/>
</dbReference>
<evidence type="ECO:0000256" key="8">
    <source>
        <dbReference type="ARBA" id="ARBA00023157"/>
    </source>
</evidence>
<feature type="region of interest" description="Disordered" evidence="11">
    <location>
        <begin position="181"/>
        <end position="214"/>
    </location>
</feature>
<feature type="domain" description="PLAT" evidence="14">
    <location>
        <begin position="662"/>
        <end position="779"/>
    </location>
</feature>
<evidence type="ECO:0000256" key="11">
    <source>
        <dbReference type="SAM" id="MobiDB-lite"/>
    </source>
</evidence>
<evidence type="ECO:0000256" key="7">
    <source>
        <dbReference type="ARBA" id="ARBA00023136"/>
    </source>
</evidence>
<evidence type="ECO:0000256" key="4">
    <source>
        <dbReference type="ARBA" id="ARBA00022729"/>
    </source>
</evidence>
<reference evidence="16" key="1">
    <citation type="submission" date="2023-09" db="UniProtKB">
        <authorList>
            <consortium name="Ensembl"/>
        </authorList>
    </citation>
    <scope>IDENTIFICATION</scope>
</reference>
<dbReference type="Pfam" id="PF00059">
    <property type="entry name" value="Lectin_C"/>
    <property type="match status" value="1"/>
</dbReference>
<feature type="transmembrane region" description="Helical" evidence="12">
    <location>
        <begin position="1193"/>
        <end position="1215"/>
    </location>
</feature>
<dbReference type="FunFam" id="1.10.287.70:FF:000086">
    <property type="entry name" value="Polycystic kidney disease 2"/>
    <property type="match status" value="1"/>
</dbReference>
<dbReference type="InterPro" id="IPR016187">
    <property type="entry name" value="CTDL_fold"/>
</dbReference>
<dbReference type="InterPro" id="IPR000203">
    <property type="entry name" value="GPS"/>
</dbReference>
<keyword evidence="8" id="KW-1015">Disulfide bond</keyword>
<evidence type="ECO:0000256" key="10">
    <source>
        <dbReference type="PROSITE-ProRule" id="PRU00152"/>
    </source>
</evidence>
<evidence type="ECO:0000256" key="6">
    <source>
        <dbReference type="ARBA" id="ARBA00022989"/>
    </source>
</evidence>
<dbReference type="Gene3D" id="2.60.220.50">
    <property type="match status" value="1"/>
</dbReference>
<feature type="transmembrane region" description="Helical" evidence="12">
    <location>
        <begin position="1406"/>
        <end position="1434"/>
    </location>
</feature>
<dbReference type="InterPro" id="IPR013122">
    <property type="entry name" value="PKD1_2_channel"/>
</dbReference>
<feature type="domain" description="GAIN-B" evidence="15">
    <location>
        <begin position="464"/>
        <end position="604"/>
    </location>
</feature>
<feature type="compositionally biased region" description="Polar residues" evidence="11">
    <location>
        <begin position="189"/>
        <end position="201"/>
    </location>
</feature>
<dbReference type="GO" id="GO:0030246">
    <property type="term" value="F:carbohydrate binding"/>
    <property type="evidence" value="ECO:0007669"/>
    <property type="project" value="UniProtKB-KW"/>
</dbReference>
<dbReference type="GO" id="GO:0005262">
    <property type="term" value="F:calcium channel activity"/>
    <property type="evidence" value="ECO:0007669"/>
    <property type="project" value="TreeGrafter"/>
</dbReference>
<dbReference type="CDD" id="cd01752">
    <property type="entry name" value="PLAT_polycystin"/>
    <property type="match status" value="1"/>
</dbReference>
<evidence type="ECO:0000256" key="2">
    <source>
        <dbReference type="ARBA" id="ARBA00007200"/>
    </source>
</evidence>
<feature type="region of interest" description="Disordered" evidence="11">
    <location>
        <begin position="1160"/>
        <end position="1184"/>
    </location>
</feature>
<dbReference type="Ensembl" id="ENSCCNT00000035517.1">
    <property type="protein sequence ID" value="ENSCCNP00000028098.1"/>
    <property type="gene ID" value="ENSCCNG00000027110.1"/>
</dbReference>
<evidence type="ECO:0000256" key="9">
    <source>
        <dbReference type="ARBA" id="ARBA00023180"/>
    </source>
</evidence>
<comment type="similarity">
    <text evidence="2">Belongs to the polycystin family.</text>
</comment>
<organism evidence="16">
    <name type="scientific">Castor canadensis</name>
    <name type="common">American beaver</name>
    <dbReference type="NCBI Taxonomy" id="51338"/>
    <lineage>
        <taxon>Eukaryota</taxon>
        <taxon>Metazoa</taxon>
        <taxon>Chordata</taxon>
        <taxon>Craniata</taxon>
        <taxon>Vertebrata</taxon>
        <taxon>Euteleostomi</taxon>
        <taxon>Mammalia</taxon>
        <taxon>Eutheria</taxon>
        <taxon>Euarchontoglires</taxon>
        <taxon>Glires</taxon>
        <taxon>Rodentia</taxon>
        <taxon>Castorimorpha</taxon>
        <taxon>Castoridae</taxon>
        <taxon>Castor</taxon>
    </lineage>
</organism>
<accession>A0A8C0XG99</accession>
<dbReference type="PANTHER" id="PTHR10877">
    <property type="entry name" value="POLYCYSTIN FAMILY MEMBER"/>
    <property type="match status" value="1"/>
</dbReference>
<keyword evidence="9" id="KW-0325">Glycoprotein</keyword>
<proteinExistence type="inferred from homology"/>
<dbReference type="InterPro" id="IPR057244">
    <property type="entry name" value="GAIN_B"/>
</dbReference>
<evidence type="ECO:0000256" key="1">
    <source>
        <dbReference type="ARBA" id="ARBA00004141"/>
    </source>
</evidence>
<feature type="transmembrane region" description="Helical" evidence="12">
    <location>
        <begin position="1486"/>
        <end position="1503"/>
    </location>
</feature>
<dbReference type="InterPro" id="IPR046338">
    <property type="entry name" value="GAIN_dom_sf"/>
</dbReference>
<feature type="transmembrane region" description="Helical" evidence="12">
    <location>
        <begin position="1067"/>
        <end position="1090"/>
    </location>
</feature>
<evidence type="ECO:0000256" key="13">
    <source>
        <dbReference type="SAM" id="SignalP"/>
    </source>
</evidence>
<comment type="subcellular location">
    <subcellularLocation>
        <location evidence="1">Membrane</location>
        <topology evidence="1">Multi-pass membrane protein</topology>
    </subcellularLocation>
</comment>
<keyword evidence="6 12" id="KW-1133">Transmembrane helix</keyword>
<feature type="transmembrane region" description="Helical" evidence="12">
    <location>
        <begin position="1515"/>
        <end position="1544"/>
    </location>
</feature>
<dbReference type="PANTHER" id="PTHR10877:SF136">
    <property type="entry name" value="POLYCYSTIN-1-LIKE PROTEIN 3"/>
    <property type="match status" value="1"/>
</dbReference>
<evidence type="ECO:0000256" key="5">
    <source>
        <dbReference type="ARBA" id="ARBA00022734"/>
    </source>
</evidence>
<evidence type="ECO:0000313" key="16">
    <source>
        <dbReference type="Ensembl" id="ENSCCNP00000028098.1"/>
    </source>
</evidence>
<dbReference type="FunFam" id="2.60.60.20:FF:000008">
    <property type="entry name" value="Polycystic kidney disease 1-like 2, isoform CRA_a"/>
    <property type="match status" value="1"/>
</dbReference>
<keyword evidence="4 13" id="KW-0732">Signal</keyword>
<dbReference type="CDD" id="cd00037">
    <property type="entry name" value="CLECT"/>
    <property type="match status" value="1"/>
</dbReference>
<feature type="transmembrane region" description="Helical" evidence="12">
    <location>
        <begin position="866"/>
        <end position="888"/>
    </location>
</feature>
<dbReference type="SUPFAM" id="SSF56436">
    <property type="entry name" value="C-type lectin-like"/>
    <property type="match status" value="1"/>
</dbReference>
<dbReference type="InterPro" id="IPR000434">
    <property type="entry name" value="PC1"/>
</dbReference>
<gene>
    <name evidence="16" type="primary">Pkd1l3</name>
</gene>
<dbReference type="Pfam" id="PF08016">
    <property type="entry name" value="PKD_channel"/>
    <property type="match status" value="1"/>
</dbReference>
<dbReference type="GO" id="GO:0050982">
    <property type="term" value="P:detection of mechanical stimulus"/>
    <property type="evidence" value="ECO:0007669"/>
    <property type="project" value="TreeGrafter"/>
</dbReference>
<dbReference type="GO" id="GO:0016020">
    <property type="term" value="C:membrane"/>
    <property type="evidence" value="ECO:0007669"/>
    <property type="project" value="UniProtKB-SubCell"/>
</dbReference>
<dbReference type="PROSITE" id="PS50221">
    <property type="entry name" value="GAIN_B"/>
    <property type="match status" value="1"/>
</dbReference>
<dbReference type="PRINTS" id="PR00500">
    <property type="entry name" value="POLYCYSTIN1"/>
</dbReference>
<keyword evidence="3 12" id="KW-0812">Transmembrane</keyword>
<dbReference type="InterPro" id="IPR016186">
    <property type="entry name" value="C-type_lectin-like/link_sf"/>
</dbReference>
<dbReference type="Gene3D" id="3.10.100.10">
    <property type="entry name" value="Mannose-Binding Protein A, subunit A"/>
    <property type="match status" value="1"/>
</dbReference>
<evidence type="ECO:0008006" key="17">
    <source>
        <dbReference type="Google" id="ProtNLM"/>
    </source>
</evidence>
<sequence>MSFQGRIWLCLYMGASVILAREQRNPEQRGKSHCYQFNSLYCSFEEAENYCRVHGGQLAYTSNEKIRELIRNFLKEGTKWWVKQNQKPQKEHQGRSRQVPWARPSATCTFMSKHLNEIVQKEDLCSQRHYFICQTSKTLCHPTSPSASVIPKTTPQATSVPSAPYSPLQPEVTALTRPVATTPAGRPVTNLTSSPNDSQEASEIENFSRASPASQAHSDLEKACEVLQKLRDFSPRFPTPAQVSVISLLIDLRDKLLRLLFQNKSQVGFKTPAAVCLFHSLSSGIKDEKERESHMFSSLQVEDLLELALLALGKIQEAFLQQNPHSESSVTLTSSIAALMLSSQNMSTLPLSSYTLGDPAPMRLGFPSASALEALLNKHPGVKVHVTGLAFNPFKTSDSRHIIGSIGNVLLSSDQELLQVHDLVEDIEITLWRNSSVDIHPTIFNTSMNRFTITVNITSLEKSLIVTIEPESPLLMTLYLGFQDQPGHTHFHLNITLPKGQLCHKDEEYTWVLTPESLQYGIGTYYITAVLSKSTDNAQPMPTLVSVLTAVTQCYFWDKHNRTWKSNGCQVGQQSTVLRTQCLCNHLTFFASDFFVVPRTVDIEDTVELFLHVTKNPVGVSLLASVLGFYMILVVWAWRKDQADTQKVKVTVLADNDPSSQFHYLIQVFTGYRRSAATTAKVAITLYGSEGRSEPHHLCDAQKTVFERGALDVFLLSTASSLGELHSLRLWHDNSGSSPSWYVSQVIVSDMAAKRKWHFLCNCWLAVDLGDFERDQVFMPASRRELFSFRNVFFSMIVEKFTQDYLWLSVLTRHPWNQFTRVQRLTCCVTLLLCDMLINVMFWKMSSTTAKRNEQVGPFVVTRSEVFISLQTAVILLPVHLLIGRLFLLIQPQKTLPLLPPTPTSRPSGAAHEPLSHTKVVEELKETVGFLLRRNTCLISECEQSLWSSCDTNKLVKLLSSLIYSQLEDQGCYQQAEYHQANVVLENHHHFYCYLLRVLQRLRSHLDLARVHQPCDFLEAAHQLQKLQELLETQILSMEQGPAREATSFPILNPGEEKPTSVCLPKLLICICWLLVGITSLASAFFTALYSLELNKDQATSWAVSMILSVLQDIFIGQPVKVIFFTLLFSLVVTRMPWLNKENEQQTKRILALWAKCSPSSPGSRDKNNPIYTAPTMDSSAKGPRRTWKKKKLFKLTADILVQVLFLILLMTSVYSSKNSNRYFLHQAILKSFSHRFSEIKLLKDFYPWANHTLLPNLYGDYRGKYMALGQIGGTVTSHTVFSIWPQLCGYYKGLFPGTHLRRLTNKSAFFTSVRLDSLNSLQTSGKGLAWPTASQVTQCLLICCYTFIQGCRIKQERWRFLTRKKNILDTSILLLSFSILGLDLRRRSLHEENLAQYRRDHERFISFYEAINVNSAVTHLVGFLVLLATVQLWDLLQHNPRLQVISKTLSKDWDEVVGFLLIILVLLSGYAMTFNVLFGWSISDYRTFCSSTVAVVGLLMGISPHKEVIALYPVLGSFLIITNVILMVLVIINLFVSAILIAFGKERKSLQVSNCSSVTEKQLS</sequence>
<dbReference type="SMART" id="SM00303">
    <property type="entry name" value="GPS"/>
    <property type="match status" value="1"/>
</dbReference>
<dbReference type="Pfam" id="PF01825">
    <property type="entry name" value="GPS"/>
    <property type="match status" value="1"/>
</dbReference>
<keyword evidence="5" id="KW-0430">Lectin</keyword>
<dbReference type="InterPro" id="IPR001304">
    <property type="entry name" value="C-type_lectin-like"/>
</dbReference>
<evidence type="ECO:0000256" key="3">
    <source>
        <dbReference type="ARBA" id="ARBA00022692"/>
    </source>
</evidence>
<dbReference type="Gene3D" id="2.60.60.20">
    <property type="entry name" value="PLAT/LH2 domain"/>
    <property type="match status" value="1"/>
</dbReference>
<evidence type="ECO:0000256" key="12">
    <source>
        <dbReference type="SAM" id="Phobius"/>
    </source>
</evidence>
<feature type="transmembrane region" description="Helical" evidence="12">
    <location>
        <begin position="825"/>
        <end position="846"/>
    </location>
</feature>
<keyword evidence="7 12" id="KW-0472">Membrane</keyword>
<evidence type="ECO:0000259" key="14">
    <source>
        <dbReference type="PROSITE" id="PS50095"/>
    </source>
</evidence>
<feature type="transmembrane region" description="Helical" evidence="12">
    <location>
        <begin position="1457"/>
        <end position="1479"/>
    </location>
</feature>
<dbReference type="SUPFAM" id="SSF49723">
    <property type="entry name" value="Lipase/lipooxygenase domain (PLAT/LH2 domain)"/>
    <property type="match status" value="1"/>
</dbReference>
<dbReference type="InterPro" id="IPR051223">
    <property type="entry name" value="Polycystin"/>
</dbReference>
<comment type="caution">
    <text evidence="10">Lacks conserved residue(s) required for the propagation of feature annotation.</text>
</comment>
<feature type="signal peptide" evidence="13">
    <location>
        <begin position="1"/>
        <end position="20"/>
    </location>
</feature>
<protein>
    <recommendedName>
        <fullName evidence="17">Polycystic kidney disease protein 1-like 3</fullName>
    </recommendedName>
</protein>
<feature type="transmembrane region" description="Helical" evidence="12">
    <location>
        <begin position="1110"/>
        <end position="1133"/>
    </location>
</feature>